<dbReference type="AlphaFoldDB" id="A0A085MXH6"/>
<gene>
    <name evidence="1" type="ORF">M514_25865</name>
</gene>
<dbReference type="EMBL" id="KL367606">
    <property type="protein sequence ID" value="KFD61922.1"/>
    <property type="molecule type" value="Genomic_DNA"/>
</dbReference>
<dbReference type="Proteomes" id="UP000030758">
    <property type="component" value="Unassembled WGS sequence"/>
</dbReference>
<organism evidence="1">
    <name type="scientific">Trichuris suis</name>
    <name type="common">pig whipworm</name>
    <dbReference type="NCBI Taxonomy" id="68888"/>
    <lineage>
        <taxon>Eukaryota</taxon>
        <taxon>Metazoa</taxon>
        <taxon>Ecdysozoa</taxon>
        <taxon>Nematoda</taxon>
        <taxon>Enoplea</taxon>
        <taxon>Dorylaimia</taxon>
        <taxon>Trichinellida</taxon>
        <taxon>Trichuridae</taxon>
        <taxon>Trichuris</taxon>
    </lineage>
</organism>
<reference evidence="1" key="1">
    <citation type="journal article" date="2014" name="Nat. Genet.">
        <title>Genome and transcriptome of the porcine whipworm Trichuris suis.</title>
        <authorList>
            <person name="Jex A.R."/>
            <person name="Nejsum P."/>
            <person name="Schwarz E.M."/>
            <person name="Hu L."/>
            <person name="Young N.D."/>
            <person name="Hall R.S."/>
            <person name="Korhonen P.K."/>
            <person name="Liao S."/>
            <person name="Thamsborg S."/>
            <person name="Xia J."/>
            <person name="Xu P."/>
            <person name="Wang S."/>
            <person name="Scheerlinck J.P."/>
            <person name="Hofmann A."/>
            <person name="Sternberg P.W."/>
            <person name="Wang J."/>
            <person name="Gasser R.B."/>
        </authorList>
    </citation>
    <scope>NUCLEOTIDE SEQUENCE [LARGE SCALE GENOMIC DNA]</scope>
    <source>
        <strain evidence="1">DCEP-RM93F</strain>
    </source>
</reference>
<accession>A0A085MXH6</accession>
<proteinExistence type="predicted"/>
<protein>
    <submittedName>
        <fullName evidence="1">Uncharacterized protein</fullName>
    </submittedName>
</protein>
<sequence>MHVEVLQGKVVSGKVAYDEMVQGKVVYVRVIYGEVVHGKVRHGKVTHGKVIHGKVKRWLWSAQDESPSSYTYSNDPYSLARAYGIRDDQMDMNERGASHFELQG</sequence>
<evidence type="ECO:0000313" key="1">
    <source>
        <dbReference type="EMBL" id="KFD61922.1"/>
    </source>
</evidence>
<name>A0A085MXH6_9BILA</name>